<dbReference type="InterPro" id="IPR037867">
    <property type="entry name" value="Swd2/WDR82"/>
</dbReference>
<evidence type="ECO:0000256" key="7">
    <source>
        <dbReference type="SAM" id="MobiDB-lite"/>
    </source>
</evidence>
<comment type="subcellular location">
    <subcellularLocation>
        <location evidence="1">Nucleus</location>
    </subcellularLocation>
</comment>
<evidence type="ECO:0000313" key="8">
    <source>
        <dbReference type="EMBL" id="KZW02757.1"/>
    </source>
</evidence>
<dbReference type="OrthoDB" id="27537at2759"/>
<dbReference type="GO" id="GO:0003682">
    <property type="term" value="F:chromatin binding"/>
    <property type="evidence" value="ECO:0007669"/>
    <property type="project" value="TreeGrafter"/>
</dbReference>
<feature type="repeat" description="WD" evidence="6">
    <location>
        <begin position="77"/>
        <end position="118"/>
    </location>
</feature>
<comment type="similarity">
    <text evidence="2">Belongs to the WD repeat SWD2 family.</text>
</comment>
<dbReference type="PROSITE" id="PS50082">
    <property type="entry name" value="WD_REPEATS_2"/>
    <property type="match status" value="1"/>
</dbReference>
<dbReference type="SUPFAM" id="SSF50978">
    <property type="entry name" value="WD40 repeat-like"/>
    <property type="match status" value="1"/>
</dbReference>
<dbReference type="InterPro" id="IPR036322">
    <property type="entry name" value="WD40_repeat_dom_sf"/>
</dbReference>
<evidence type="ECO:0000256" key="4">
    <source>
        <dbReference type="ARBA" id="ARBA00022737"/>
    </source>
</evidence>
<keyword evidence="9" id="KW-1185">Reference proteome</keyword>
<evidence type="ECO:0000256" key="5">
    <source>
        <dbReference type="ARBA" id="ARBA00023242"/>
    </source>
</evidence>
<gene>
    <name evidence="8" type="ORF">EXIGLDRAFT_664745</name>
</gene>
<proteinExistence type="inferred from homology"/>
<dbReference type="GO" id="GO:0048188">
    <property type="term" value="C:Set1C/COMPASS complex"/>
    <property type="evidence" value="ECO:0007669"/>
    <property type="project" value="TreeGrafter"/>
</dbReference>
<dbReference type="Proteomes" id="UP000077266">
    <property type="component" value="Unassembled WGS sequence"/>
</dbReference>
<keyword evidence="3 6" id="KW-0853">WD repeat</keyword>
<dbReference type="InterPro" id="IPR001680">
    <property type="entry name" value="WD40_rpt"/>
</dbReference>
<keyword evidence="5" id="KW-0539">Nucleus</keyword>
<protein>
    <submittedName>
        <fullName evidence="8">WD40 repeat-like protein</fullName>
    </submittedName>
</protein>
<dbReference type="PROSITE" id="PS50294">
    <property type="entry name" value="WD_REPEATS_REGION"/>
    <property type="match status" value="1"/>
</dbReference>
<sequence length="366" mass="40550">MCFDDRGDSLVTAAEDEQFRLYNAKTGKFKTTFKSGKYGVDLIRFTHNPKCLIYASTKEEDAVRYHSLHDNRYLQYFKGHKKRVISLEMSPVDDGFISASVDQTVRLWDLRTPNARGVLHLPGDPIVAYDTTGVIFAVGVNQFARILLYDAASFDKEPFLTIALHDPTLGRISFPPRPIYMTSLSFSTDGKWLLVGTSGDAHYVLDAFDGRLLARLQGHVGLERGKAGTAPGVVPVRGISGEEVCWTPDSKYIVGGSQAGKILVWDISAWVARFQSRLQDIQKMEEARKEKEKQQGNGTLPPVQHPDPFVVLPMASMEGHHGPSRTVKFNPRFAMMASAGAELAFWLPDPAGENADKDGDVKMKGT</sequence>
<keyword evidence="4" id="KW-0677">Repeat</keyword>
<accession>A0A165PWF9</accession>
<organism evidence="8 9">
    <name type="scientific">Exidia glandulosa HHB12029</name>
    <dbReference type="NCBI Taxonomy" id="1314781"/>
    <lineage>
        <taxon>Eukaryota</taxon>
        <taxon>Fungi</taxon>
        <taxon>Dikarya</taxon>
        <taxon>Basidiomycota</taxon>
        <taxon>Agaricomycotina</taxon>
        <taxon>Agaricomycetes</taxon>
        <taxon>Auriculariales</taxon>
        <taxon>Exidiaceae</taxon>
        <taxon>Exidia</taxon>
    </lineage>
</organism>
<evidence type="ECO:0000256" key="2">
    <source>
        <dbReference type="ARBA" id="ARBA00005616"/>
    </source>
</evidence>
<dbReference type="STRING" id="1314781.A0A165PWF9"/>
<evidence type="ECO:0000313" key="9">
    <source>
        <dbReference type="Proteomes" id="UP000077266"/>
    </source>
</evidence>
<feature type="compositionally biased region" description="Basic and acidic residues" evidence="7">
    <location>
        <begin position="285"/>
        <end position="294"/>
    </location>
</feature>
<dbReference type="EMBL" id="KV425886">
    <property type="protein sequence ID" value="KZW02757.1"/>
    <property type="molecule type" value="Genomic_DNA"/>
</dbReference>
<dbReference type="Pfam" id="PF00400">
    <property type="entry name" value="WD40"/>
    <property type="match status" value="2"/>
</dbReference>
<dbReference type="AlphaFoldDB" id="A0A165PWF9"/>
<dbReference type="InterPro" id="IPR015943">
    <property type="entry name" value="WD40/YVTN_repeat-like_dom_sf"/>
</dbReference>
<dbReference type="PANTHER" id="PTHR19861">
    <property type="entry name" value="WD40 REPEAT PROTEIN SWD2"/>
    <property type="match status" value="1"/>
</dbReference>
<dbReference type="GO" id="GO:0016070">
    <property type="term" value="P:RNA metabolic process"/>
    <property type="evidence" value="ECO:0007669"/>
    <property type="project" value="UniProtKB-ARBA"/>
</dbReference>
<evidence type="ECO:0000256" key="3">
    <source>
        <dbReference type="ARBA" id="ARBA00022574"/>
    </source>
</evidence>
<reference evidence="8 9" key="1">
    <citation type="journal article" date="2016" name="Mol. Biol. Evol.">
        <title>Comparative Genomics of Early-Diverging Mushroom-Forming Fungi Provides Insights into the Origins of Lignocellulose Decay Capabilities.</title>
        <authorList>
            <person name="Nagy L.G."/>
            <person name="Riley R."/>
            <person name="Tritt A."/>
            <person name="Adam C."/>
            <person name="Daum C."/>
            <person name="Floudas D."/>
            <person name="Sun H."/>
            <person name="Yadav J.S."/>
            <person name="Pangilinan J."/>
            <person name="Larsson K.H."/>
            <person name="Matsuura K."/>
            <person name="Barry K."/>
            <person name="Labutti K."/>
            <person name="Kuo R."/>
            <person name="Ohm R.A."/>
            <person name="Bhattacharya S.S."/>
            <person name="Shirouzu T."/>
            <person name="Yoshinaga Y."/>
            <person name="Martin F.M."/>
            <person name="Grigoriev I.V."/>
            <person name="Hibbett D.S."/>
        </authorList>
    </citation>
    <scope>NUCLEOTIDE SEQUENCE [LARGE SCALE GENOMIC DNA]</scope>
    <source>
        <strain evidence="8 9">HHB12029</strain>
    </source>
</reference>
<dbReference type="InParanoid" id="A0A165PWF9"/>
<dbReference type="PANTHER" id="PTHR19861:SF0">
    <property type="entry name" value="WD REPEAT-CONTAINING PROTEIN 82"/>
    <property type="match status" value="1"/>
</dbReference>
<dbReference type="FunCoup" id="A0A165PWF9">
    <property type="interactions" value="703"/>
</dbReference>
<evidence type="ECO:0000256" key="1">
    <source>
        <dbReference type="ARBA" id="ARBA00004123"/>
    </source>
</evidence>
<name>A0A165PWF9_EXIGL</name>
<dbReference type="Gene3D" id="2.130.10.10">
    <property type="entry name" value="YVTN repeat-like/Quinoprotein amine dehydrogenase"/>
    <property type="match status" value="2"/>
</dbReference>
<feature type="region of interest" description="Disordered" evidence="7">
    <location>
        <begin position="285"/>
        <end position="305"/>
    </location>
</feature>
<dbReference type="SMART" id="SM00320">
    <property type="entry name" value="WD40"/>
    <property type="match status" value="3"/>
</dbReference>
<evidence type="ECO:0000256" key="6">
    <source>
        <dbReference type="PROSITE-ProRule" id="PRU00221"/>
    </source>
</evidence>